<feature type="compositionally biased region" description="Acidic residues" evidence="6">
    <location>
        <begin position="1760"/>
        <end position="1790"/>
    </location>
</feature>
<dbReference type="PROSITE" id="PS01187">
    <property type="entry name" value="EGF_CA"/>
    <property type="match status" value="1"/>
</dbReference>
<feature type="compositionally biased region" description="Polar residues" evidence="6">
    <location>
        <begin position="1599"/>
        <end position="1626"/>
    </location>
</feature>
<evidence type="ECO:0000313" key="9">
    <source>
        <dbReference type="Proteomes" id="UP000015103"/>
    </source>
</evidence>
<dbReference type="Proteomes" id="UP000015103">
    <property type="component" value="Unassembled WGS sequence"/>
</dbReference>
<feature type="compositionally biased region" description="Polar residues" evidence="6">
    <location>
        <begin position="1497"/>
        <end position="1516"/>
    </location>
</feature>
<keyword evidence="2" id="KW-0732">Signal</keyword>
<feature type="compositionally biased region" description="Basic and acidic residues" evidence="6">
    <location>
        <begin position="4100"/>
        <end position="4110"/>
    </location>
</feature>
<dbReference type="PROSITE" id="PS50026">
    <property type="entry name" value="EGF_3"/>
    <property type="match status" value="2"/>
</dbReference>
<evidence type="ECO:0000256" key="4">
    <source>
        <dbReference type="ARBA" id="ARBA00023157"/>
    </source>
</evidence>
<dbReference type="Pfam" id="PF07645">
    <property type="entry name" value="EGF_CA"/>
    <property type="match status" value="1"/>
</dbReference>
<dbReference type="EMBL" id="ACPB03018853">
    <property type="status" value="NOT_ANNOTATED_CDS"/>
    <property type="molecule type" value="Genomic_DNA"/>
</dbReference>
<feature type="transmembrane region" description="Helical" evidence="7">
    <location>
        <begin position="4872"/>
        <end position="4896"/>
    </location>
</feature>
<feature type="compositionally biased region" description="Polar residues" evidence="6">
    <location>
        <begin position="1961"/>
        <end position="1979"/>
    </location>
</feature>
<dbReference type="InterPro" id="IPR001881">
    <property type="entry name" value="EGF-like_Ca-bd_dom"/>
</dbReference>
<feature type="region of interest" description="Disordered" evidence="6">
    <location>
        <begin position="4539"/>
        <end position="4565"/>
    </location>
</feature>
<feature type="compositionally biased region" description="Basic and acidic residues" evidence="6">
    <location>
        <begin position="2478"/>
        <end position="2487"/>
    </location>
</feature>
<dbReference type="SMART" id="SM00179">
    <property type="entry name" value="EGF_CA"/>
    <property type="match status" value="1"/>
</dbReference>
<dbReference type="InterPro" id="IPR031866">
    <property type="entry name" value="DUF4758"/>
</dbReference>
<feature type="compositionally biased region" description="Polar residues" evidence="6">
    <location>
        <begin position="1462"/>
        <end position="1473"/>
    </location>
</feature>
<feature type="region of interest" description="Disordered" evidence="6">
    <location>
        <begin position="956"/>
        <end position="989"/>
    </location>
</feature>
<keyword evidence="7" id="KW-0472">Membrane</keyword>
<feature type="region of interest" description="Disordered" evidence="6">
    <location>
        <begin position="398"/>
        <end position="432"/>
    </location>
</feature>
<keyword evidence="3" id="KW-0677">Repeat</keyword>
<dbReference type="InterPro" id="IPR018097">
    <property type="entry name" value="EGF_Ca-bd_CS"/>
</dbReference>
<dbReference type="SMART" id="SM00181">
    <property type="entry name" value="EGF"/>
    <property type="match status" value="2"/>
</dbReference>
<feature type="compositionally biased region" description="Low complexity" evidence="6">
    <location>
        <begin position="1885"/>
        <end position="1896"/>
    </location>
</feature>
<feature type="region of interest" description="Disordered" evidence="6">
    <location>
        <begin position="4093"/>
        <end position="4121"/>
    </location>
</feature>
<feature type="compositionally biased region" description="Polar residues" evidence="6">
    <location>
        <begin position="622"/>
        <end position="632"/>
    </location>
</feature>
<dbReference type="InParanoid" id="T1HAH3"/>
<evidence type="ECO:0000256" key="2">
    <source>
        <dbReference type="ARBA" id="ARBA00022729"/>
    </source>
</evidence>
<feature type="region of interest" description="Disordered" evidence="6">
    <location>
        <begin position="2568"/>
        <end position="2588"/>
    </location>
</feature>
<evidence type="ECO:0000256" key="5">
    <source>
        <dbReference type="PROSITE-ProRule" id="PRU00076"/>
    </source>
</evidence>
<dbReference type="OMA" id="NDEANTM"/>
<feature type="compositionally biased region" description="Acidic residues" evidence="6">
    <location>
        <begin position="2282"/>
        <end position="2291"/>
    </location>
</feature>
<evidence type="ECO:0000256" key="6">
    <source>
        <dbReference type="SAM" id="MobiDB-lite"/>
    </source>
</evidence>
<feature type="region of interest" description="Disordered" evidence="6">
    <location>
        <begin position="3571"/>
        <end position="3606"/>
    </location>
</feature>
<feature type="region of interest" description="Disordered" evidence="6">
    <location>
        <begin position="4153"/>
        <end position="4243"/>
    </location>
</feature>
<feature type="compositionally biased region" description="Polar residues" evidence="6">
    <location>
        <begin position="639"/>
        <end position="650"/>
    </location>
</feature>
<feature type="compositionally biased region" description="Polar residues" evidence="6">
    <location>
        <begin position="1791"/>
        <end position="1802"/>
    </location>
</feature>
<dbReference type="SUPFAM" id="SSF57184">
    <property type="entry name" value="Growth factor receptor domain"/>
    <property type="match status" value="1"/>
</dbReference>
<dbReference type="Gene3D" id="2.10.25.10">
    <property type="entry name" value="Laminin"/>
    <property type="match status" value="1"/>
</dbReference>
<feature type="region of interest" description="Disordered" evidence="6">
    <location>
        <begin position="2461"/>
        <end position="2492"/>
    </location>
</feature>
<dbReference type="PROSITE" id="PS00010">
    <property type="entry name" value="ASX_HYDROXYL"/>
    <property type="match status" value="1"/>
</dbReference>
<feature type="compositionally biased region" description="Basic and acidic residues" evidence="6">
    <location>
        <begin position="4156"/>
        <end position="4165"/>
    </location>
</feature>
<feature type="compositionally biased region" description="Polar residues" evidence="6">
    <location>
        <begin position="3389"/>
        <end position="3423"/>
    </location>
</feature>
<protein>
    <submittedName>
        <fullName evidence="8">Uncharacterized protein</fullName>
    </submittedName>
</protein>
<feature type="compositionally biased region" description="Polar residues" evidence="6">
    <location>
        <begin position="1583"/>
        <end position="1592"/>
    </location>
</feature>
<feature type="region of interest" description="Disordered" evidence="6">
    <location>
        <begin position="622"/>
        <end position="650"/>
    </location>
</feature>
<feature type="region of interest" description="Disordered" evidence="6">
    <location>
        <begin position="3724"/>
        <end position="3764"/>
    </location>
</feature>
<sequence>MEQLARHNKVRLEWVPGPVGIKGNEAADLLVRNRGNIPFIGPEPSPGVQFVRLSEIGSGKSDNLLKENERWKRQIGGDVTVLSLEENGRFRESPLGVLSSTARTFVNGGATTEFATQILGTTLGRTYARLLSTGSRVFYDSPKPSKDPYLVFPTLVTGIISPTVSEVQYQTAEPITVKRPVTVIAEEPQFAQTQPLSFNEIHENLVPNTSPRAFVSVRKEYSVKRNSEVKPAKVKPNANLPTVTIKNEFSPSGYSDAMDNLKRDDAKKPRGGKGLFRGGVQIKNEFQKFDTVTYVGFADFTTTVGNTIIIFMPKTAAANAGPVTSISGAATLRPEDVSVPVVTNVKTFMSHSPGMATKTVTGHNINTQTSLPTIQAETRFSKAYNPVYITTEQYTTESLTSTETIPEEITEESTTEQRTTESAEEQQTTASPTTEEIIVEFQENPLFESSEVVLPEVEEITPTEALLLKPTPTYATTQTQIFIPGDEPLGLAKSISVIEAYDGTTTHFTSFLFGTIVNDQYTQLTQVVSSVAQPTTIEPTAVLTDINPTTTAETITESNPGDFDQPTTTEEEFDAEEKINGDKPVETSTLNYLTKLVPTTIRQTYTYFTTFFIPTAVTETARTESLQDSIQTTERDGTTEMSSQTLETTPSLQTLPEVTTEDVITTTEATTQSNEETSEENDELVAEKGKEDEEEVEIVIKTLYTTYTYLTTFFQETATSVQSREVVETNVVTSTLDTAYLPEATDPAVADLFNSESTDSDIMPTNVVERPQTQETEPLSSNIVSSDINTSPYKTYTYYTTVFVDGETIIESRTEVVSETADPTSASQVQFSSTASVEDNNIVPAEYNDGQDLSKKKPTYGTITRQKFSDSPSSEALVMPTYNAIQSSIDDAYSYDTTMSRIDRIVSTVPVLESTVPEEELSQAREDELKKEAMIAIGLTPTDDSEFVETMVTDITSSSSGGSRKVYDEYESDPNDQISSESNTEEIEPSFTPTILLQTSYTTFTYFTTVYKGTSSDIISRLETVTNIVTETVRPTELEAKLSPEEATLPITYFTTFTYWTTLYRGKSTMITSREETVSNIVTPTLNLETETIEITDSPIAPSTSIFNGNIDSLKTTSVPLEVKPTEASDYVTPLETATITTDSDTSSSESPTEVAIEPTTYFITYTYFTTSYIGNDTIINSHLETETNVVTPTATQDESSSSTDTLGIETLSSDLSMTEEVSPLQPTGLISTIRSSEVNDGITTLLNTDVYGTYIDGLYAQVLESSSEILAPTLASSSVVEAQPTGVVSINEGKIIDAEGISTTLYTTKAVGTYIDSLYAQIIESTSSVLVDEAKRTALPTEQSTTVIGSKVFTTGLVRLIEGSIIKDKTTTYYESRVIGTLIDGRYAQIIESTSSFRVEMASTKSPAISATPTVATEATISPTLPSSTVSPAAIESSLNEQNEDGDKSEEEDETGKSKSRLSFTTKKNTFTPVIRPFSSKRQRPTFLPKKKTGDPATTITRASFTPTVTATPASKTGGFGSSRNRFAANRKSSSSHSLHEIKPTSSSSRKFSRSRSTSSAGSGGGGSFGSGSRSFGRSSSKIHPTSSSFSRRGGFNYRSTANQRPNAASSSSRFRVRPTQSSSYGRFAPSVNPVDDINNNDIGGPSSGTDEPESYTPGEDEQTTTPTTTTESVRRANNPLLRFRRPPILQRASTTTTTTSKPSTTPKRNSLLRRPDARGSGPTTPRARPTPNFNRVKPRPASSLFPPRGLIRKPSPAEEAEEKEEEENENNEENEHDDIQDNEYEGSETSELQSSTTAETPKNERRGKGLNVVQIRPFVRRPRTKRQIEYGNRGYTSKYRRPSTRTTVADYIDYYDVTPEAPPKPTPTGRFSSRTRGQNSHKQQQQQVQQQRVRPSPTSSTQRHQFTLRESKQKQTTTNPGRTTYSRRTTTSPRRRTNSELTTIAQRPKPPKLRTPTTEQPTTLSRGTSRRYSNSRRPTSRMRHREKDDYDMYNYMQPVFDGTITVTHRIPTEVTIPVFNGKSTEYKNVITAKPSLEVLGPFQYTTTTGKDGKQIILLTSDITSTLPNGLMEVTKFFVHETPTTSVTFTPTVLRGRKTSFSHIVPSTVYDVQPEVSTVQPNLGNNPLANLLLSQLLLGNLGIPNTAGPQTPASPTTEFKTKTTTYVTTITSHTSTVLPLTFRGKEITTTIVDSSTQVITATEYITETIVITPSAVPQINNQLNTLLIPALLQAQLLGQQQTVNPLLGLQPKPQNDVFNINERAVDDDLERFNSRLKASDEEHDDNDDEYDERKVRESYDEFRPENEQKPVRKKTKVRIKERNHNKPKATSVITLYVSGKHPGEFTTLLSTVNADEGSNLRKREINAAAYVAKGHRIEASKLPELGGSFSDLDTYTAPSLNDVLIESSEIETQSLESAVGDISHYLSLSKSADPQILSSKKSALTQNSVTGHFLLKGLADSAPDQRKEATRGSVNRNKRDTEDVQPRRRRIRVKVPINKAEEDVQTTTQQSDFEEETAYNVNRFGQNTSQRVRIIKKKLITNETLQDQPRRRLLVTRRRPVEVTETITKDSERNIDEEEPTEAPNSSLTKRRIILKTRKRIINHESKTELPSRKLVTITRKRLIQTDLFNPENVPNLPTMSTLYNYKYSIPSDESSAKGNVLVSEIFMSGGNDEAIEDSYRSYVQQERGNSADVIESTTVHPSTSELHNNFQEQVETPSLDGNKLNTALYNTRNRNQLTKVGEELNKATASTQDLHSTNVNDYSDFSETVYDDLQTSQEPEYDSEYDDLINITTEKEETKAQSKEEPKEVGVKIEEDLNDMFTENYSETTTHTVDDIEVDSRKVMDAVGSSTVISSPLFTTKTLTTTRLRTYTYVITRVSGNEQVITSSLSVKPDVKTITVTESLPVSITSPGKVLLSFKQFFATSSEVSSKNNFAYHAVETADEGRGFYLTDKPRYHLATKIMSNGVEVIVAGDKSTLPGMPSVRIKPTALNKPITLAPSTVTDHMMMLLPQETQKPHNDFVTKTYMTTYTYLTTFAQDGSTVVSSREKVISNVVTEEVKPSKTKAHDHFTLASSPDLTTGVYHTTYTYLNTLVEGELPLVVTSKKTVANTVTEQPTLVQPSELPIQDTNTYLSTVAYTKTFSNGDDMKIVSTQDVLTQVVITESDYLPSSVDIKPTAITTDITKTYFVTYTYYNTAVEDDQTVVKTEVATSSDVVTETYTIQPKRPTNRPVEATQAAEINEDDSSQSLDLYATKTYLTTFTYFTTLLQDNKSPSIIVKSRTKVQQNVVTESIDSSLLDSDYLSILKSSVHDQQNSMVTTATLLNGNQMEITAVLPNSVRATDKVDINTSFEETSPSNVITGSTIIFFDDAEESTANIEPSFTDSYSINQQTTSTEKLSTPSLLLSTRKPSLNAGTSNENSKVSDKDTQELSTTTASTPIKNILQIGSLGINSFQALGPVINAMADLFQGSFNKDKKRNDTLGIPLMLPKPNEPTSTQRSPVYIPVAPLDSEPSESQHLTGMNVFPDSLQRTKPMSDGPSIETALLSGGIPISPGQVITTNSDVIIGKHSVHGPRPPLKPFGKDTTVEGMKPPPPPKGNWPPIRDQERYPSLLVPHRVPPSMDPLPFLPKRDHPPVNSLKEHYTPHNDMHHKPPQLHGNYPEVNLDQAESGNKFTVPNVDVAGHDDLRKEQLHQHFDKLHKTSNKHPFESHRNTLKPQVGVPHRINERPRPPVGHNKLRDTTLDLRPPPPVDLYRPDKNKPIYRPHVPFDQKEEPSNVHLEVTTAKYRPITVPSAEPKPTTEPNLSHQLLVNIQPSQVANVIIPHGISTALIYNSNPDKPSQKGEIFNEPSPYPDAEVGMVGVAGLSSSGENSPQAAHIPPNAVRMDVPVSPQGINLDSLKNPSGSSNTFHKNKIKQENIQSHSVPSNSNKMAPLNFMLGHQSGLQYMTPPPPLPTYVNYHLGLEDIEDQEGEYSFNNEYHTKDHDAYFNQNKPSEFVKKPNKNIISHQGKPFSNSTFKNEDSKYTVLNTNPVILDSHEKQPAIIKGKPGITSFENNSEATVSVGQTTRLKPNDAVSAGSSIAFDVNSHIRKPSQLENKNERLPEKSRPSKPFDTTVYTMNMDERPPPPTFETPPHITTFDIPNVESVSSTQLPKKEFDKNPVKTDSVLGLTPPAPVTRYSTHEKTTHRPLLSSRRPFPLRKKPPVLSSSPPSPPYKFEIPRPTYDSKPKKPTYLETEHPPPMPAPTEILSPPKSDNQYLHVNNLDKTERVDVNKFVTTRQPESINPILGGTLKVEEIPQKPEVITANSKVVLNNNLRPGHQINPSHDHSHPKITSEFSPTRTNQVILQTTKSDQILTGSETVFPEDTSTTSTQSINKPELIFSSTKGNVVSNIITKSGVANFIKPTGTIKHFQTVFPIVVGNSNSPWKSESGQHTPNNSNRNISNVIFEKFNIPNIVVSSAPSKHIITHTHTLTVTTTESRIIQSKGQKPSTHTLIVTKTQTSTILDTVTEIHTLVKPTSILSTVTTTVSHTPSTIIAPSNTLSHPEPSVNHKEMSSNKNELGDNDSILVVMTDNNTKKKLPNFSIDTGDMPEIVTNDLEPNILLGGFLTNAISENECKPECKATRNERCQKINNIMRCVCRPGFARMFPDHPCKPTYTYSMHVPLERLGKEKINYSQYVMDVNSQTYQTLIDATKEGLHRMVMQSDLRDIYHGIEVTGFNHKERDDIVADFYIQLSENTEEPRLVEVFKKHLTNNNFSMGGTELHARKEKLQYLKAEDFDECSDTKFHDCSENAQCFNLRGTYTCSCKEGFTDLSHNNLYPGRVCSAEMIGCQRCSYHGNCYSRNGEEDLCECFQWYAGQYCQINLKVMLLILSLVGISLIVLLIVCLVLSCMRGKPRHARKVPLRPSGFRLPRGPPQQDKRAMISMDTSSEASMDHTPPPYIKQAVSNVQRPKPCRKQSKAPSPPLSYHGTMEQRDRSLTVMIPRAKYRPVPPQANSSLMTMSTFGPEQKLLKYLTTEKPVSALVSAGFEVSATVGRSKEIHECFITEPHTDLGQPGFSTIRTADRTVSEARSYDETTIHPPTKSLRSNYDKNNEDGHTMVERDIGSTFVMSQSQLFKPDRGAKCERVLILMCASVSRR</sequence>
<dbReference type="EnsemblMetazoa" id="RPRC001028-RA">
    <property type="protein sequence ID" value="RPRC001028-PA"/>
    <property type="gene ID" value="RPRC001028"/>
</dbReference>
<feature type="compositionally biased region" description="Acidic residues" evidence="6">
    <location>
        <begin position="1652"/>
        <end position="1664"/>
    </location>
</feature>
<reference evidence="8" key="1">
    <citation type="submission" date="2015-05" db="UniProtKB">
        <authorList>
            <consortium name="EnsemblMetazoa"/>
        </authorList>
    </citation>
    <scope>IDENTIFICATION</scope>
</reference>
<accession>T1HAH3</accession>
<feature type="compositionally biased region" description="Low complexity" evidence="6">
    <location>
        <begin position="1631"/>
        <end position="1646"/>
    </location>
</feature>
<dbReference type="GO" id="GO:0004523">
    <property type="term" value="F:RNA-DNA hybrid ribonuclease activity"/>
    <property type="evidence" value="ECO:0007669"/>
    <property type="project" value="InterPro"/>
</dbReference>
<dbReference type="HOGENOM" id="CLU_223290_0_0_1"/>
<dbReference type="InterPro" id="IPR000152">
    <property type="entry name" value="EGF-type_Asp/Asn_hydroxyl_site"/>
</dbReference>
<dbReference type="FunFam" id="2.10.25.10:FF:000038">
    <property type="entry name" value="Fibrillin 2"/>
    <property type="match status" value="1"/>
</dbReference>
<organism evidence="8 9">
    <name type="scientific">Rhodnius prolixus</name>
    <name type="common">Triatomid bug</name>
    <dbReference type="NCBI Taxonomy" id="13249"/>
    <lineage>
        <taxon>Eukaryota</taxon>
        <taxon>Metazoa</taxon>
        <taxon>Ecdysozoa</taxon>
        <taxon>Arthropoda</taxon>
        <taxon>Hexapoda</taxon>
        <taxon>Insecta</taxon>
        <taxon>Pterygota</taxon>
        <taxon>Neoptera</taxon>
        <taxon>Paraneoptera</taxon>
        <taxon>Hemiptera</taxon>
        <taxon>Heteroptera</taxon>
        <taxon>Panheteroptera</taxon>
        <taxon>Cimicomorpha</taxon>
        <taxon>Reduviidae</taxon>
        <taxon>Triatominae</taxon>
        <taxon>Rhodnius</taxon>
    </lineage>
</organism>
<feature type="compositionally biased region" description="Low complexity" evidence="6">
    <location>
        <begin position="1547"/>
        <end position="1562"/>
    </location>
</feature>
<comment type="caution">
    <text evidence="5">Lacks conserved residue(s) required for the propagation of feature annotation.</text>
</comment>
<feature type="compositionally biased region" description="Low complexity" evidence="6">
    <location>
        <begin position="1924"/>
        <end position="1934"/>
    </location>
</feature>
<feature type="region of interest" description="Disordered" evidence="6">
    <location>
        <begin position="1408"/>
        <end position="1844"/>
    </location>
</feature>
<dbReference type="EMBL" id="ACPB03018852">
    <property type="status" value="NOT_ANNOTATED_CDS"/>
    <property type="molecule type" value="Genomic_DNA"/>
</dbReference>
<keyword evidence="4 5" id="KW-1015">Disulfide bond</keyword>
<feature type="disulfide bond" evidence="5">
    <location>
        <begin position="4857"/>
        <end position="4866"/>
    </location>
</feature>
<keyword evidence="7" id="KW-1133">Transmembrane helix</keyword>
<dbReference type="PANTHER" id="PTHR39072">
    <property type="entry name" value="RE48511P"/>
    <property type="match status" value="1"/>
</dbReference>
<feature type="compositionally biased region" description="Polar residues" evidence="6">
    <location>
        <begin position="1408"/>
        <end position="1442"/>
    </location>
</feature>
<dbReference type="Pfam" id="PF15950">
    <property type="entry name" value="DUF4758"/>
    <property type="match status" value="5"/>
</dbReference>
<evidence type="ECO:0000256" key="7">
    <source>
        <dbReference type="SAM" id="Phobius"/>
    </source>
</evidence>
<dbReference type="InterPro" id="IPR009030">
    <property type="entry name" value="Growth_fac_rcpt_cys_sf"/>
</dbReference>
<keyword evidence="1 5" id="KW-0245">EGF-like domain</keyword>
<feature type="region of interest" description="Disordered" evidence="6">
    <location>
        <begin position="4953"/>
        <end position="4976"/>
    </location>
</feature>
<dbReference type="VEuPathDB" id="VectorBase:RPRC001028"/>
<feature type="compositionally biased region" description="Polar residues" evidence="6">
    <location>
        <begin position="1898"/>
        <end position="1907"/>
    </location>
</feature>
<dbReference type="InterPro" id="IPR002156">
    <property type="entry name" value="RNaseH_domain"/>
</dbReference>
<evidence type="ECO:0000313" key="8">
    <source>
        <dbReference type="EnsemblMetazoa" id="RPRC001028-PA"/>
    </source>
</evidence>
<keyword evidence="7" id="KW-0812">Transmembrane</keyword>
<feature type="compositionally biased region" description="Low complexity" evidence="6">
    <location>
        <begin position="1695"/>
        <end position="1709"/>
    </location>
</feature>
<feature type="compositionally biased region" description="Acidic residues" evidence="6">
    <location>
        <begin position="1443"/>
        <end position="1455"/>
    </location>
</feature>
<feature type="compositionally biased region" description="Basic and acidic residues" evidence="6">
    <location>
        <begin position="2292"/>
        <end position="2311"/>
    </location>
</feature>
<dbReference type="EMBL" id="ACPB03018854">
    <property type="status" value="NOT_ANNOTATED_CDS"/>
    <property type="molecule type" value="Genomic_DNA"/>
</dbReference>
<dbReference type="eggNOG" id="ENOG502REJ9">
    <property type="taxonomic scope" value="Eukaryota"/>
</dbReference>
<dbReference type="GO" id="GO:0005509">
    <property type="term" value="F:calcium ion binding"/>
    <property type="evidence" value="ECO:0007669"/>
    <property type="project" value="InterPro"/>
</dbReference>
<dbReference type="PANTHER" id="PTHR39072:SF2">
    <property type="match status" value="1"/>
</dbReference>
<dbReference type="InterPro" id="IPR000742">
    <property type="entry name" value="EGF"/>
</dbReference>
<feature type="region of interest" description="Disordered" evidence="6">
    <location>
        <begin position="3389"/>
        <end position="3436"/>
    </location>
</feature>
<dbReference type="PROSITE" id="PS50879">
    <property type="entry name" value="RNASE_H_1"/>
    <property type="match status" value="1"/>
</dbReference>
<feature type="region of interest" description="Disordered" evidence="6">
    <location>
        <begin position="1857"/>
        <end position="1988"/>
    </location>
</feature>
<dbReference type="STRING" id="13249.T1HAH3"/>
<evidence type="ECO:0000256" key="3">
    <source>
        <dbReference type="ARBA" id="ARBA00022737"/>
    </source>
</evidence>
<feature type="compositionally biased region" description="Low complexity" evidence="6">
    <location>
        <begin position="1572"/>
        <end position="1581"/>
    </location>
</feature>
<keyword evidence="9" id="KW-1185">Reference proteome</keyword>
<dbReference type="PROSITE" id="PS50024">
    <property type="entry name" value="SEA"/>
    <property type="match status" value="1"/>
</dbReference>
<evidence type="ECO:0000256" key="1">
    <source>
        <dbReference type="ARBA" id="ARBA00022536"/>
    </source>
</evidence>
<feature type="region of interest" description="Disordered" evidence="6">
    <location>
        <begin position="668"/>
        <end position="692"/>
    </location>
</feature>
<name>T1HAH3_RHOPR</name>
<dbReference type="InterPro" id="IPR000082">
    <property type="entry name" value="SEA_dom"/>
</dbReference>
<proteinExistence type="predicted"/>
<dbReference type="CDD" id="cd00054">
    <property type="entry name" value="EGF_CA"/>
    <property type="match status" value="1"/>
</dbReference>
<dbReference type="PROSITE" id="PS00022">
    <property type="entry name" value="EGF_1"/>
    <property type="match status" value="1"/>
</dbReference>
<dbReference type="InterPro" id="IPR049883">
    <property type="entry name" value="NOTCH1_EGF-like"/>
</dbReference>
<dbReference type="GO" id="GO:0003676">
    <property type="term" value="F:nucleic acid binding"/>
    <property type="evidence" value="ECO:0007669"/>
    <property type="project" value="InterPro"/>
</dbReference>
<feature type="compositionally biased region" description="Acidic residues" evidence="6">
    <location>
        <begin position="405"/>
        <end position="414"/>
    </location>
</feature>
<feature type="region of interest" description="Disordered" evidence="6">
    <location>
        <begin position="2276"/>
        <end position="2316"/>
    </location>
</feature>
<feature type="compositionally biased region" description="Polar residues" evidence="6">
    <location>
        <begin position="1871"/>
        <end position="1884"/>
    </location>
</feature>